<name>A0A1N7DBI8_9EURY</name>
<dbReference type="PANTHER" id="PTHR41247:SF1">
    <property type="entry name" value="HTH-TYPE TRANSCRIPTIONAL REPRESSOR YCNK"/>
    <property type="match status" value="1"/>
</dbReference>
<dbReference type="RefSeq" id="WP_076607836.1">
    <property type="nucleotide sequence ID" value="NZ_FTNR01000002.1"/>
</dbReference>
<dbReference type="PANTHER" id="PTHR41247">
    <property type="entry name" value="HTH-TYPE TRANSCRIPTIONAL REPRESSOR YCNK"/>
    <property type="match status" value="1"/>
</dbReference>
<dbReference type="OrthoDB" id="241788at2157"/>
<dbReference type="Pfam" id="PF05573">
    <property type="entry name" value="NosL"/>
    <property type="match status" value="1"/>
</dbReference>
<dbReference type="Proteomes" id="UP000185936">
    <property type="component" value="Unassembled WGS sequence"/>
</dbReference>
<dbReference type="SUPFAM" id="SSF160387">
    <property type="entry name" value="NosL/MerB-like"/>
    <property type="match status" value="1"/>
</dbReference>
<dbReference type="AlphaFoldDB" id="A0A1N7DBI8"/>
<dbReference type="STRING" id="308853.SAMN05421752_102132"/>
<organism evidence="1 2">
    <name type="scientific">Natronorubrum thiooxidans</name>
    <dbReference type="NCBI Taxonomy" id="308853"/>
    <lineage>
        <taxon>Archaea</taxon>
        <taxon>Methanobacteriati</taxon>
        <taxon>Methanobacteriota</taxon>
        <taxon>Stenosarchaea group</taxon>
        <taxon>Halobacteria</taxon>
        <taxon>Halobacteriales</taxon>
        <taxon>Natrialbaceae</taxon>
        <taxon>Natronorubrum</taxon>
    </lineage>
</organism>
<evidence type="ECO:0000313" key="2">
    <source>
        <dbReference type="Proteomes" id="UP000185936"/>
    </source>
</evidence>
<keyword evidence="2" id="KW-1185">Reference proteome</keyword>
<dbReference type="InterPro" id="IPR008719">
    <property type="entry name" value="N2O_reductase_NosL"/>
</dbReference>
<sequence length="198" mass="21931">MMGSNGSPRSRRQLLAALGVGVTGGLAGCSGDDGTDPNVADPDRGFDFTVEHPVDEPKEFSDDQMCGVCSMTVTDYPERNCQVAHEDGVGMMCCSPGCMFAYYAEPTHFGGSEAEIVGVWVTEFEMQRLIDGYDAVYVLEHNEQRADDPMRIDPRPYDDRSTALEYVERYDDLDEDDIITLSDVDTDTARIYRSARLP</sequence>
<protein>
    <submittedName>
        <fullName evidence="1">Nitrous oxide reductase accessory protein NosL</fullName>
    </submittedName>
</protein>
<gene>
    <name evidence="1" type="ORF">SAMN05421752_102132</name>
</gene>
<evidence type="ECO:0000313" key="1">
    <source>
        <dbReference type="EMBL" id="SIR73206.1"/>
    </source>
</evidence>
<reference evidence="2" key="1">
    <citation type="submission" date="2017-01" db="EMBL/GenBank/DDBJ databases">
        <authorList>
            <person name="Varghese N."/>
            <person name="Submissions S."/>
        </authorList>
    </citation>
    <scope>NUCLEOTIDE SEQUENCE [LARGE SCALE GENOMIC DNA]</scope>
    <source>
        <strain evidence="2">type strain: HArc-</strain>
    </source>
</reference>
<proteinExistence type="predicted"/>
<accession>A0A1N7DBI8</accession>
<dbReference type="EMBL" id="FTNR01000002">
    <property type="protein sequence ID" value="SIR73206.1"/>
    <property type="molecule type" value="Genomic_DNA"/>
</dbReference>